<dbReference type="Proteomes" id="UP000594638">
    <property type="component" value="Unassembled WGS sequence"/>
</dbReference>
<proteinExistence type="predicted"/>
<dbReference type="PANTHER" id="PTHR44218">
    <property type="entry name" value="PROTEIN SPA1-RELATED 2"/>
    <property type="match status" value="1"/>
</dbReference>
<accession>A0A8S0PJI2</accession>
<dbReference type="InterPro" id="IPR044630">
    <property type="entry name" value="SPA1/2/3/4"/>
</dbReference>
<evidence type="ECO:0000313" key="2">
    <source>
        <dbReference type="Proteomes" id="UP000594638"/>
    </source>
</evidence>
<dbReference type="OrthoDB" id="1405469at2759"/>
<dbReference type="AlphaFoldDB" id="A0A8S0PJI2"/>
<keyword evidence="2" id="KW-1185">Reference proteome</keyword>
<dbReference type="PANTHER" id="PTHR44218:SF4">
    <property type="entry name" value="PROTEIN SUPPRESSOR OF PHYA-105 1-LIKE ISOFORM X1"/>
    <property type="match status" value="1"/>
</dbReference>
<organism evidence="1 2">
    <name type="scientific">Olea europaea subsp. europaea</name>
    <dbReference type="NCBI Taxonomy" id="158383"/>
    <lineage>
        <taxon>Eukaryota</taxon>
        <taxon>Viridiplantae</taxon>
        <taxon>Streptophyta</taxon>
        <taxon>Embryophyta</taxon>
        <taxon>Tracheophyta</taxon>
        <taxon>Spermatophyta</taxon>
        <taxon>Magnoliopsida</taxon>
        <taxon>eudicotyledons</taxon>
        <taxon>Gunneridae</taxon>
        <taxon>Pentapetalae</taxon>
        <taxon>asterids</taxon>
        <taxon>lamiids</taxon>
        <taxon>Lamiales</taxon>
        <taxon>Oleaceae</taxon>
        <taxon>Oleeae</taxon>
        <taxon>Olea</taxon>
    </lineage>
</organism>
<gene>
    <name evidence="1" type="ORF">OLEA9_A029461</name>
</gene>
<reference evidence="1 2" key="1">
    <citation type="submission" date="2019-12" db="EMBL/GenBank/DDBJ databases">
        <authorList>
            <person name="Alioto T."/>
            <person name="Alioto T."/>
            <person name="Gomez Garrido J."/>
        </authorList>
    </citation>
    <scope>NUCLEOTIDE SEQUENCE [LARGE SCALE GENOMIC DNA]</scope>
</reference>
<dbReference type="Gramene" id="OE9A029461T1">
    <property type="protein sequence ID" value="OE9A029461C1"/>
    <property type="gene ID" value="OE9A029461"/>
</dbReference>
<comment type="caution">
    <text evidence="1">The sequence shown here is derived from an EMBL/GenBank/DDBJ whole genome shotgun (WGS) entry which is preliminary data.</text>
</comment>
<dbReference type="GO" id="GO:0009640">
    <property type="term" value="P:photomorphogenesis"/>
    <property type="evidence" value="ECO:0007669"/>
    <property type="project" value="InterPro"/>
</dbReference>
<name>A0A8S0PJI2_OLEEU</name>
<protein>
    <submittedName>
        <fullName evidence="1">SPA1-RELATED 2</fullName>
    </submittedName>
</protein>
<evidence type="ECO:0000313" key="1">
    <source>
        <dbReference type="EMBL" id="CAA2951680.1"/>
    </source>
</evidence>
<dbReference type="EMBL" id="CACTIH010000079">
    <property type="protein sequence ID" value="CAA2951680.1"/>
    <property type="molecule type" value="Genomic_DNA"/>
</dbReference>
<sequence length="73" mass="8458">MVYLSRGACQSSIKYLLLFKLLWHFESIEAHSAAMLDLRNRILPSNFLSEFPGEAAFCFWLQHPEPSSRPTTR</sequence>